<dbReference type="GO" id="GO:0006227">
    <property type="term" value="P:dUDP biosynthetic process"/>
    <property type="evidence" value="ECO:0007669"/>
    <property type="project" value="TreeGrafter"/>
</dbReference>
<dbReference type="GO" id="GO:0005524">
    <property type="term" value="F:ATP binding"/>
    <property type="evidence" value="ECO:0007669"/>
    <property type="project" value="UniProtKB-KW"/>
</dbReference>
<dbReference type="InterPro" id="IPR027417">
    <property type="entry name" value="P-loop_NTPase"/>
</dbReference>
<evidence type="ECO:0000256" key="2">
    <source>
        <dbReference type="ARBA" id="ARBA00009776"/>
    </source>
</evidence>
<dbReference type="EC" id="2.7.4.9" evidence="3"/>
<keyword evidence="7" id="KW-0547">Nucleotide-binding</keyword>
<dbReference type="HAMAP" id="MF_00165">
    <property type="entry name" value="Thymidylate_kinase"/>
    <property type="match status" value="1"/>
</dbReference>
<comment type="similarity">
    <text evidence="2">Belongs to the thymidylate kinase family.</text>
</comment>
<name>A0A068S3V0_9FUNG</name>
<dbReference type="GO" id="GO:0005739">
    <property type="term" value="C:mitochondrion"/>
    <property type="evidence" value="ECO:0007669"/>
    <property type="project" value="TreeGrafter"/>
</dbReference>
<dbReference type="GO" id="GO:0004550">
    <property type="term" value="F:nucleoside diphosphate kinase activity"/>
    <property type="evidence" value="ECO:0007669"/>
    <property type="project" value="TreeGrafter"/>
</dbReference>
<dbReference type="PROSITE" id="PS01331">
    <property type="entry name" value="THYMIDYLATE_KINASE"/>
    <property type="match status" value="1"/>
</dbReference>
<dbReference type="FunFam" id="3.40.50.300:FF:000679">
    <property type="entry name" value="Thymidylate kinase"/>
    <property type="match status" value="1"/>
</dbReference>
<dbReference type="SUPFAM" id="SSF52540">
    <property type="entry name" value="P-loop containing nucleoside triphosphate hydrolases"/>
    <property type="match status" value="1"/>
</dbReference>
<evidence type="ECO:0000256" key="8">
    <source>
        <dbReference type="ARBA" id="ARBA00022777"/>
    </source>
</evidence>
<protein>
    <recommendedName>
        <fullName evidence="4">Thymidylate kinase</fullName>
        <ecNumber evidence="3">2.7.4.9</ecNumber>
    </recommendedName>
</protein>
<evidence type="ECO:0000256" key="6">
    <source>
        <dbReference type="ARBA" id="ARBA00022727"/>
    </source>
</evidence>
<accession>A0A068S3V0</accession>
<dbReference type="PANTHER" id="PTHR10344">
    <property type="entry name" value="THYMIDYLATE KINASE"/>
    <property type="match status" value="1"/>
</dbReference>
<keyword evidence="8" id="KW-0418">Kinase</keyword>
<dbReference type="GO" id="GO:0005634">
    <property type="term" value="C:nucleus"/>
    <property type="evidence" value="ECO:0007669"/>
    <property type="project" value="TreeGrafter"/>
</dbReference>
<evidence type="ECO:0000256" key="3">
    <source>
        <dbReference type="ARBA" id="ARBA00012980"/>
    </source>
</evidence>
<dbReference type="GO" id="GO:0005829">
    <property type="term" value="C:cytosol"/>
    <property type="evidence" value="ECO:0007669"/>
    <property type="project" value="TreeGrafter"/>
</dbReference>
<keyword evidence="9" id="KW-0067">ATP-binding</keyword>
<dbReference type="VEuPathDB" id="FungiDB:LCOR_07686.1"/>
<dbReference type="STRING" id="1263082.A0A068S3V0"/>
<evidence type="ECO:0000256" key="9">
    <source>
        <dbReference type="ARBA" id="ARBA00022840"/>
    </source>
</evidence>
<dbReference type="NCBIfam" id="TIGR00041">
    <property type="entry name" value="DTMP_kinase"/>
    <property type="match status" value="1"/>
</dbReference>
<reference evidence="11" key="1">
    <citation type="submission" date="2013-08" db="EMBL/GenBank/DDBJ databases">
        <title>Gene expansion shapes genome architecture in the human pathogen Lichtheimia corymbifera: an evolutionary genomics analysis in the ancient terrestrial Mucorales (Mucoromycotina).</title>
        <authorList>
            <person name="Schwartze V.U."/>
            <person name="Winter S."/>
            <person name="Shelest E."/>
            <person name="Marcet-Houben M."/>
            <person name="Horn F."/>
            <person name="Wehner S."/>
            <person name="Hoffmann K."/>
            <person name="Riege K."/>
            <person name="Sammeth M."/>
            <person name="Nowrousian M."/>
            <person name="Valiante V."/>
            <person name="Linde J."/>
            <person name="Jacobsen I.D."/>
            <person name="Marz M."/>
            <person name="Brakhage A.A."/>
            <person name="Gabaldon T."/>
            <person name="Bocker S."/>
            <person name="Voigt K."/>
        </authorList>
    </citation>
    <scope>NUCLEOTIDE SEQUENCE [LARGE SCALE GENOMIC DNA]</scope>
    <source>
        <strain evidence="11">FSU 9682</strain>
    </source>
</reference>
<dbReference type="GO" id="GO:0006235">
    <property type="term" value="P:dTTP biosynthetic process"/>
    <property type="evidence" value="ECO:0007669"/>
    <property type="project" value="TreeGrafter"/>
</dbReference>
<dbReference type="AlphaFoldDB" id="A0A068S3V0"/>
<dbReference type="GO" id="GO:0004798">
    <property type="term" value="F:dTMP kinase activity"/>
    <property type="evidence" value="ECO:0007669"/>
    <property type="project" value="UniProtKB-EC"/>
</dbReference>
<dbReference type="InterPro" id="IPR039430">
    <property type="entry name" value="Thymidylate_kin-like_dom"/>
</dbReference>
<dbReference type="PANTHER" id="PTHR10344:SF1">
    <property type="entry name" value="THYMIDYLATE KINASE"/>
    <property type="match status" value="1"/>
</dbReference>
<gene>
    <name evidence="11" type="ORF">LCOR_07686.1</name>
</gene>
<dbReference type="CDD" id="cd01672">
    <property type="entry name" value="TMPK"/>
    <property type="match status" value="1"/>
</dbReference>
<evidence type="ECO:0000259" key="10">
    <source>
        <dbReference type="Pfam" id="PF02223"/>
    </source>
</evidence>
<keyword evidence="5" id="KW-0808">Transferase</keyword>
<proteinExistence type="inferred from homology"/>
<comment type="pathway">
    <text evidence="1">Pyrimidine metabolism; dTTP biosynthesis.</text>
</comment>
<keyword evidence="12" id="KW-1185">Reference proteome</keyword>
<sequence>MDIAPSLFLSSLRDSDIMSRGLLIVVEGCDRSGKSTQCARLTERLNATGHSAKLLKFPDRTTQTGQMIDGYLKQSSHMNDQAIHLLFSANRWEAMDAMEQMLKSGTHLVVDRYAFSGVAFSSAKGLDLEWCKHPDVGLLVPDLVLFLDLSIDEAEKRGGFGVERYETRELQTKVREKFMALKELSWKVIDAKGSMDEVHSAMWDIVNQAVEKPVENDLVFGLWK</sequence>
<dbReference type="OrthoDB" id="425602at2759"/>
<dbReference type="EMBL" id="CBTN010000039">
    <property type="protein sequence ID" value="CDH56665.1"/>
    <property type="molecule type" value="Genomic_DNA"/>
</dbReference>
<dbReference type="InterPro" id="IPR018095">
    <property type="entry name" value="Thymidylate_kin_CS"/>
</dbReference>
<evidence type="ECO:0000256" key="4">
    <source>
        <dbReference type="ARBA" id="ARBA00017144"/>
    </source>
</evidence>
<dbReference type="InterPro" id="IPR018094">
    <property type="entry name" value="Thymidylate_kinase"/>
</dbReference>
<evidence type="ECO:0000256" key="7">
    <source>
        <dbReference type="ARBA" id="ARBA00022741"/>
    </source>
</evidence>
<evidence type="ECO:0000256" key="1">
    <source>
        <dbReference type="ARBA" id="ARBA00004992"/>
    </source>
</evidence>
<feature type="domain" description="Thymidylate kinase-like" evidence="10">
    <location>
        <begin position="26"/>
        <end position="200"/>
    </location>
</feature>
<dbReference type="GO" id="GO:0006233">
    <property type="term" value="P:dTDP biosynthetic process"/>
    <property type="evidence" value="ECO:0007669"/>
    <property type="project" value="InterPro"/>
</dbReference>
<evidence type="ECO:0000256" key="5">
    <source>
        <dbReference type="ARBA" id="ARBA00022679"/>
    </source>
</evidence>
<comment type="caution">
    <text evidence="11">The sequence shown here is derived from an EMBL/GenBank/DDBJ whole genome shotgun (WGS) entry which is preliminary data.</text>
</comment>
<evidence type="ECO:0000313" key="11">
    <source>
        <dbReference type="EMBL" id="CDH56665.1"/>
    </source>
</evidence>
<dbReference type="Gene3D" id="3.40.50.300">
    <property type="entry name" value="P-loop containing nucleotide triphosphate hydrolases"/>
    <property type="match status" value="1"/>
</dbReference>
<dbReference type="Pfam" id="PF02223">
    <property type="entry name" value="Thymidylate_kin"/>
    <property type="match status" value="1"/>
</dbReference>
<organism evidence="11 12">
    <name type="scientific">Lichtheimia corymbifera JMRC:FSU:9682</name>
    <dbReference type="NCBI Taxonomy" id="1263082"/>
    <lineage>
        <taxon>Eukaryota</taxon>
        <taxon>Fungi</taxon>
        <taxon>Fungi incertae sedis</taxon>
        <taxon>Mucoromycota</taxon>
        <taxon>Mucoromycotina</taxon>
        <taxon>Mucoromycetes</taxon>
        <taxon>Mucorales</taxon>
        <taxon>Lichtheimiaceae</taxon>
        <taxon>Lichtheimia</taxon>
    </lineage>
</organism>
<evidence type="ECO:0000313" key="12">
    <source>
        <dbReference type="Proteomes" id="UP000027586"/>
    </source>
</evidence>
<keyword evidence="6" id="KW-0545">Nucleotide biosynthesis</keyword>
<dbReference type="Proteomes" id="UP000027586">
    <property type="component" value="Unassembled WGS sequence"/>
</dbReference>